<organism evidence="1 2">
    <name type="scientific">Phytophthora aleatoria</name>
    <dbReference type="NCBI Taxonomy" id="2496075"/>
    <lineage>
        <taxon>Eukaryota</taxon>
        <taxon>Sar</taxon>
        <taxon>Stramenopiles</taxon>
        <taxon>Oomycota</taxon>
        <taxon>Peronosporomycetes</taxon>
        <taxon>Peronosporales</taxon>
        <taxon>Peronosporaceae</taxon>
        <taxon>Phytophthora</taxon>
    </lineage>
</organism>
<name>A0A8J5MBW7_9STRA</name>
<evidence type="ECO:0000313" key="1">
    <source>
        <dbReference type="EMBL" id="KAG6944176.1"/>
    </source>
</evidence>
<proteinExistence type="predicted"/>
<comment type="caution">
    <text evidence="1">The sequence shown here is derived from an EMBL/GenBank/DDBJ whole genome shotgun (WGS) entry which is preliminary data.</text>
</comment>
<gene>
    <name evidence="1" type="ORF">JG688_00017227</name>
</gene>
<accession>A0A8J5MBW7</accession>
<evidence type="ECO:0000313" key="2">
    <source>
        <dbReference type="Proteomes" id="UP000709295"/>
    </source>
</evidence>
<reference evidence="1" key="1">
    <citation type="submission" date="2021-01" db="EMBL/GenBank/DDBJ databases">
        <title>Phytophthora aleatoria, a newly-described species from Pinus radiata is distinct from Phytophthora cactorum isolates based on comparative genomics.</title>
        <authorList>
            <person name="Mcdougal R."/>
            <person name="Panda P."/>
            <person name="Williams N."/>
            <person name="Studholme D.J."/>
        </authorList>
    </citation>
    <scope>NUCLEOTIDE SEQUENCE</scope>
    <source>
        <strain evidence="1">NZFS 4037</strain>
    </source>
</reference>
<dbReference type="EMBL" id="JAENGY010002451">
    <property type="protein sequence ID" value="KAG6944176.1"/>
    <property type="molecule type" value="Genomic_DNA"/>
</dbReference>
<dbReference type="Proteomes" id="UP000709295">
    <property type="component" value="Unassembled WGS sequence"/>
</dbReference>
<protein>
    <submittedName>
        <fullName evidence="1">Uncharacterized protein</fullName>
    </submittedName>
</protein>
<dbReference type="AlphaFoldDB" id="A0A8J5MBW7"/>
<sequence length="82" mass="9393">MECTLYEEWFRQELRPVHIKKLLAESRVATPSAKEVNQHIVENYAMAHVILQGKTLKGDAPEKLQHPAGAYAALLREKLVQR</sequence>
<keyword evidence="2" id="KW-1185">Reference proteome</keyword>